<sequence length="290" mass="29782">MLRLVILLLLLANLLFWAGHQPAVRDALGMPAVGDSEPYRLQRQINADALRVVSSEGLPAVAAGRANGGNTATGSGNSAAGAAASSAAASGVAAVAASGVASGAPASSASAASAASSSATASAASPASAASLPAFAAANNPATACLQTTTLSEADVATAQRELLQAGLRTGDWLDIRREKPGRWMLYMGRFADRDQLERKADELRRMRLPFSEFSGVAEFTPGLSLGQFGSNAEAQVRLGQLQQRGVRTARVVALAPGQVEHRLRIDQPGAAGPRLLALRSNSRWQACAD</sequence>
<keyword evidence="2" id="KW-1185">Reference proteome</keyword>
<dbReference type="EMBL" id="JBBUTI010000008">
    <property type="protein sequence ID" value="MEK8047254.1"/>
    <property type="molecule type" value="Genomic_DNA"/>
</dbReference>
<evidence type="ECO:0008006" key="3">
    <source>
        <dbReference type="Google" id="ProtNLM"/>
    </source>
</evidence>
<gene>
    <name evidence="1" type="ORF">AACH00_12915</name>
</gene>
<protein>
    <recommendedName>
        <fullName evidence="3">Sporulation related protein</fullName>
    </recommendedName>
</protein>
<evidence type="ECO:0000313" key="2">
    <source>
        <dbReference type="Proteomes" id="UP001379945"/>
    </source>
</evidence>
<name>A0ABU9C961_9BURK</name>
<evidence type="ECO:0000313" key="1">
    <source>
        <dbReference type="EMBL" id="MEK8047254.1"/>
    </source>
</evidence>
<reference evidence="1 2" key="1">
    <citation type="submission" date="2024-04" db="EMBL/GenBank/DDBJ databases">
        <title>Novel species of the genus Ideonella isolated from streams.</title>
        <authorList>
            <person name="Lu H."/>
        </authorList>
    </citation>
    <scope>NUCLEOTIDE SEQUENCE [LARGE SCALE GENOMIC DNA]</scope>
    <source>
        <strain evidence="1 2">LYT19W</strain>
    </source>
</reference>
<proteinExistence type="predicted"/>
<organism evidence="1 2">
    <name type="scientific">Ideonella margarita</name>
    <dbReference type="NCBI Taxonomy" id="2984191"/>
    <lineage>
        <taxon>Bacteria</taxon>
        <taxon>Pseudomonadati</taxon>
        <taxon>Pseudomonadota</taxon>
        <taxon>Betaproteobacteria</taxon>
        <taxon>Burkholderiales</taxon>
        <taxon>Sphaerotilaceae</taxon>
        <taxon>Ideonella</taxon>
    </lineage>
</organism>
<dbReference type="RefSeq" id="WP_341399557.1">
    <property type="nucleotide sequence ID" value="NZ_JBBUTI010000008.1"/>
</dbReference>
<comment type="caution">
    <text evidence="1">The sequence shown here is derived from an EMBL/GenBank/DDBJ whole genome shotgun (WGS) entry which is preliminary data.</text>
</comment>
<dbReference type="Proteomes" id="UP001379945">
    <property type="component" value="Unassembled WGS sequence"/>
</dbReference>
<accession>A0ABU9C961</accession>